<dbReference type="RefSeq" id="WP_406791843.1">
    <property type="nucleotide sequence ID" value="NZ_JBJHZX010000011.1"/>
</dbReference>
<evidence type="ECO:0000313" key="5">
    <source>
        <dbReference type="EMBL" id="MFL0195728.1"/>
    </source>
</evidence>
<dbReference type="InterPro" id="IPR036052">
    <property type="entry name" value="TrpB-like_PALP_sf"/>
</dbReference>
<dbReference type="Pfam" id="PF00291">
    <property type="entry name" value="PALP"/>
    <property type="match status" value="1"/>
</dbReference>
<keyword evidence="6" id="KW-1185">Reference proteome</keyword>
<proteinExistence type="inferred from homology"/>
<sequence>MLVKRKKISFLGSQPTLINYLPTLSKELGVELFIKRDDLTLFGAGGNKLRKLEYILYDAIQKGATTLLTVGGAQTNHGRLTAAVAAKYGMKCVIVCVDEYPGEISASILLDGIFNAEVVMKKNDGRDSNVQLAETVAAAKARYEDMGETVYEIPLGGSDVVGIMGYYECAVEITAQAQKLGIEDATVATGVGSMGTYLGLYCGLKNEGSPLGLTGIAILPFTDYHDRRIVEYFRQVKKEYNLSINACREDFNIETGYTRGAYNNPDSTVRQAIYSMARAEAILLDPCYTGKVFAGVLDMIEEGKIKKGERIILLHTGGLPGLYTKHHRVEFEKELIGHVTIVD</sequence>
<organism evidence="5 6">
    <name type="scientific">Candidatus Clostridium eludens</name>
    <dbReference type="NCBI Taxonomy" id="3381663"/>
    <lineage>
        <taxon>Bacteria</taxon>
        <taxon>Bacillati</taxon>
        <taxon>Bacillota</taxon>
        <taxon>Clostridia</taxon>
        <taxon>Eubacteriales</taxon>
        <taxon>Clostridiaceae</taxon>
        <taxon>Clostridium</taxon>
    </lineage>
</organism>
<dbReference type="InterPro" id="IPR027278">
    <property type="entry name" value="ACCD_DCysDesulf"/>
</dbReference>
<dbReference type="PANTHER" id="PTHR43780">
    <property type="entry name" value="1-AMINOCYCLOPROPANE-1-CARBOXYLATE DEAMINASE-RELATED"/>
    <property type="match status" value="1"/>
</dbReference>
<evidence type="ECO:0000256" key="3">
    <source>
        <dbReference type="ARBA" id="ARBA00022898"/>
    </source>
</evidence>
<dbReference type="PANTHER" id="PTHR43780:SF2">
    <property type="entry name" value="1-AMINOCYCLOPROPANE-1-CARBOXYLATE DEAMINASE-RELATED"/>
    <property type="match status" value="1"/>
</dbReference>
<dbReference type="PIRSF" id="PIRSF006278">
    <property type="entry name" value="ACCD_DCysDesulf"/>
    <property type="match status" value="1"/>
</dbReference>
<dbReference type="Gene3D" id="3.40.50.1100">
    <property type="match status" value="2"/>
</dbReference>
<accession>A0ABW8SKM2</accession>
<feature type="domain" description="Tryptophan synthase beta chain-like PALP" evidence="4">
    <location>
        <begin position="14"/>
        <end position="317"/>
    </location>
</feature>
<gene>
    <name evidence="5" type="ORF">ACJDU8_09160</name>
</gene>
<evidence type="ECO:0000259" key="4">
    <source>
        <dbReference type="Pfam" id="PF00291"/>
    </source>
</evidence>
<dbReference type="InterPro" id="IPR001926">
    <property type="entry name" value="TrpB-like_PALP"/>
</dbReference>
<evidence type="ECO:0000256" key="1">
    <source>
        <dbReference type="ARBA" id="ARBA00001933"/>
    </source>
</evidence>
<protein>
    <submittedName>
        <fullName evidence="5">1-aminocyclopropane-1-carboxylate deaminase/D-cysteine desulfhydrase</fullName>
    </submittedName>
</protein>
<dbReference type="Proteomes" id="UP001623660">
    <property type="component" value="Unassembled WGS sequence"/>
</dbReference>
<keyword evidence="3" id="KW-0663">Pyridoxal phosphate</keyword>
<evidence type="ECO:0000256" key="2">
    <source>
        <dbReference type="ARBA" id="ARBA00008639"/>
    </source>
</evidence>
<dbReference type="SUPFAM" id="SSF53686">
    <property type="entry name" value="Tryptophan synthase beta subunit-like PLP-dependent enzymes"/>
    <property type="match status" value="1"/>
</dbReference>
<dbReference type="EMBL" id="JBJHZX010000011">
    <property type="protein sequence ID" value="MFL0195728.1"/>
    <property type="molecule type" value="Genomic_DNA"/>
</dbReference>
<name>A0ABW8SKM2_9CLOT</name>
<comment type="similarity">
    <text evidence="2">Belongs to the ACC deaminase/D-cysteine desulfhydrase family.</text>
</comment>
<evidence type="ECO:0000313" key="6">
    <source>
        <dbReference type="Proteomes" id="UP001623660"/>
    </source>
</evidence>
<reference evidence="5 6" key="1">
    <citation type="submission" date="2024-11" db="EMBL/GenBank/DDBJ databases">
        <authorList>
            <person name="Heng Y.C."/>
            <person name="Lim A.C.H."/>
            <person name="Lee J.K.Y."/>
            <person name="Kittelmann S."/>
        </authorList>
    </citation>
    <scope>NUCLEOTIDE SEQUENCE [LARGE SCALE GENOMIC DNA]</scope>
    <source>
        <strain evidence="5 6">WILCCON 0269</strain>
    </source>
</reference>
<comment type="cofactor">
    <cofactor evidence="1">
        <name>pyridoxal 5'-phosphate</name>
        <dbReference type="ChEBI" id="CHEBI:597326"/>
    </cofactor>
</comment>
<comment type="caution">
    <text evidence="5">The sequence shown here is derived from an EMBL/GenBank/DDBJ whole genome shotgun (WGS) entry which is preliminary data.</text>
</comment>